<keyword evidence="3" id="KW-1185">Reference proteome</keyword>
<evidence type="ECO:0000313" key="2">
    <source>
        <dbReference type="EMBL" id="KIW65431.1"/>
    </source>
</evidence>
<dbReference type="HOGENOM" id="CLU_1266719_0_0_1"/>
<sequence>MHYTTVFAGVMFATSGLAVPFDSKSLPLPPSKRQIDLPLFPNVTNVTTVANVTSSVNITSVANVTDVTTIDVPVSVAVVPAKRQLDLSLFSSLLSGLLGSPSVSITSLLPTVISSLGGIGTTFDGLLQGTGTSDLGSILSNVVSILNEIIEELENLISGGGVDLSSDTSQAALANAIAEAEALLTKTQNLSGVLGSTDKLGEVQSLATTVIALLTGLA</sequence>
<name>A0A0D2CJL6_9EURO</name>
<protein>
    <submittedName>
        <fullName evidence="2">Uncharacterized protein</fullName>
    </submittedName>
</protein>
<dbReference type="Proteomes" id="UP000054266">
    <property type="component" value="Unassembled WGS sequence"/>
</dbReference>
<feature type="signal peptide" evidence="1">
    <location>
        <begin position="1"/>
        <end position="18"/>
    </location>
</feature>
<dbReference type="AlphaFoldDB" id="A0A0D2CJL6"/>
<gene>
    <name evidence="2" type="ORF">PV04_07692</name>
</gene>
<evidence type="ECO:0000256" key="1">
    <source>
        <dbReference type="SAM" id="SignalP"/>
    </source>
</evidence>
<organism evidence="2 3">
    <name type="scientific">Phialophora macrospora</name>
    <dbReference type="NCBI Taxonomy" id="1851006"/>
    <lineage>
        <taxon>Eukaryota</taxon>
        <taxon>Fungi</taxon>
        <taxon>Dikarya</taxon>
        <taxon>Ascomycota</taxon>
        <taxon>Pezizomycotina</taxon>
        <taxon>Eurotiomycetes</taxon>
        <taxon>Chaetothyriomycetidae</taxon>
        <taxon>Chaetothyriales</taxon>
        <taxon>Herpotrichiellaceae</taxon>
        <taxon>Phialophora</taxon>
    </lineage>
</organism>
<feature type="chain" id="PRO_5002250674" evidence="1">
    <location>
        <begin position="19"/>
        <end position="218"/>
    </location>
</feature>
<keyword evidence="1" id="KW-0732">Signal</keyword>
<accession>A0A0D2CJL6</accession>
<dbReference type="EMBL" id="KN846960">
    <property type="protein sequence ID" value="KIW65431.1"/>
    <property type="molecule type" value="Genomic_DNA"/>
</dbReference>
<reference evidence="2 3" key="1">
    <citation type="submission" date="2015-01" db="EMBL/GenBank/DDBJ databases">
        <title>The Genome Sequence of Capronia semiimmersa CBS27337.</title>
        <authorList>
            <consortium name="The Broad Institute Genomics Platform"/>
            <person name="Cuomo C."/>
            <person name="de Hoog S."/>
            <person name="Gorbushina A."/>
            <person name="Stielow B."/>
            <person name="Teixiera M."/>
            <person name="Abouelleil A."/>
            <person name="Chapman S.B."/>
            <person name="Priest M."/>
            <person name="Young S.K."/>
            <person name="Wortman J."/>
            <person name="Nusbaum C."/>
            <person name="Birren B."/>
        </authorList>
    </citation>
    <scope>NUCLEOTIDE SEQUENCE [LARGE SCALE GENOMIC DNA]</scope>
    <source>
        <strain evidence="2 3">CBS 27337</strain>
    </source>
</reference>
<evidence type="ECO:0000313" key="3">
    <source>
        <dbReference type="Proteomes" id="UP000054266"/>
    </source>
</evidence>
<proteinExistence type="predicted"/>